<protein>
    <submittedName>
        <fullName evidence="1">Uncharacterized protein</fullName>
    </submittedName>
</protein>
<reference evidence="1" key="1">
    <citation type="submission" date="2024-07" db="EMBL/GenBank/DDBJ databases">
        <title>Complete genome sequences of cellulolytic bacteria, Kitasatospora sp. CMC57 and Streptomyces sp. CMC78, isolated from Japanese agricultural soil.</title>
        <authorList>
            <person name="Hashimoto T."/>
            <person name="Ito M."/>
            <person name="Iwamoto M."/>
            <person name="Fukahori D."/>
            <person name="Shoda T."/>
            <person name="Sakoda M."/>
            <person name="Morohoshi T."/>
            <person name="Mitsuboshi M."/>
            <person name="Nishizawa T."/>
        </authorList>
    </citation>
    <scope>NUCLEOTIDE SEQUENCE</scope>
    <source>
        <strain evidence="1">CMC78</strain>
    </source>
</reference>
<evidence type="ECO:0000313" key="1">
    <source>
        <dbReference type="EMBL" id="BFP56473.1"/>
    </source>
</evidence>
<proteinExistence type="predicted"/>
<accession>A0AB33KMV2</accession>
<dbReference type="AlphaFoldDB" id="A0AB33KMV2"/>
<organism evidence="1">
    <name type="scientific">Streptomyces sp. CMC78</name>
    <dbReference type="NCBI Taxonomy" id="3231512"/>
    <lineage>
        <taxon>Bacteria</taxon>
        <taxon>Bacillati</taxon>
        <taxon>Actinomycetota</taxon>
        <taxon>Actinomycetes</taxon>
        <taxon>Kitasatosporales</taxon>
        <taxon>Streptomycetaceae</taxon>
        <taxon>Streptomyces</taxon>
    </lineage>
</organism>
<sequence length="51" mass="5376">MATTLPLNSDVMVIEVGTEVSGAEGAKDPLEVGQWAEHPAIPGFGPAENRW</sequence>
<gene>
    <name evidence="1" type="ORF">SCMC78_62800</name>
</gene>
<name>A0AB33KMV2_9ACTN</name>
<dbReference type="KEGG" id="stcm:SCMC78_62800"/>
<dbReference type="EMBL" id="AP035884">
    <property type="protein sequence ID" value="BFP56473.1"/>
    <property type="molecule type" value="Genomic_DNA"/>
</dbReference>